<evidence type="ECO:0000313" key="6">
    <source>
        <dbReference type="EMBL" id="UPQ79329.1"/>
    </source>
</evidence>
<dbReference type="InterPro" id="IPR050206">
    <property type="entry name" value="FtsK/SpoIIIE/SftA"/>
</dbReference>
<dbReference type="Pfam" id="PF01580">
    <property type="entry name" value="FtsK_SpoIIIE"/>
    <property type="match status" value="1"/>
</dbReference>
<dbReference type="PANTHER" id="PTHR22683:SF41">
    <property type="entry name" value="DNA TRANSLOCASE FTSK"/>
    <property type="match status" value="1"/>
</dbReference>
<feature type="binding site" evidence="3">
    <location>
        <begin position="313"/>
        <end position="320"/>
    </location>
    <ligand>
        <name>ATP</name>
        <dbReference type="ChEBI" id="CHEBI:30616"/>
    </ligand>
</feature>
<reference evidence="6" key="1">
    <citation type="submission" date="2022-04" db="EMBL/GenBank/DDBJ databases">
        <title>Consumption of N2O by Flavobacterium azooxidireducens sp. nov. isolated from Decomposing Leaf Litter of Phragmites australis (Cav.).</title>
        <authorList>
            <person name="Behrendt U."/>
            <person name="Spanner T."/>
            <person name="Augustin J."/>
            <person name="Horn M.A."/>
            <person name="Kolb S."/>
            <person name="Ulrich A."/>
        </authorList>
    </citation>
    <scope>NUCLEOTIDE SEQUENCE</scope>
    <source>
        <strain evidence="6">IGB 4-14</strain>
    </source>
</reference>
<name>A0ABY4KEU8_9FLAO</name>
<dbReference type="InterPro" id="IPR027417">
    <property type="entry name" value="P-loop_NTPase"/>
</dbReference>
<feature type="compositionally biased region" description="Low complexity" evidence="4">
    <location>
        <begin position="553"/>
        <end position="564"/>
    </location>
</feature>
<evidence type="ECO:0000313" key="7">
    <source>
        <dbReference type="Proteomes" id="UP000830583"/>
    </source>
</evidence>
<dbReference type="EMBL" id="CP096205">
    <property type="protein sequence ID" value="UPQ79329.1"/>
    <property type="molecule type" value="Genomic_DNA"/>
</dbReference>
<keyword evidence="7" id="KW-1185">Reference proteome</keyword>
<gene>
    <name evidence="6" type="ORF">M0M57_00475</name>
</gene>
<proteinExistence type="predicted"/>
<keyword evidence="2 3" id="KW-0067">ATP-binding</keyword>
<dbReference type="PANTHER" id="PTHR22683">
    <property type="entry name" value="SPORULATION PROTEIN RELATED"/>
    <property type="match status" value="1"/>
</dbReference>
<evidence type="ECO:0000256" key="3">
    <source>
        <dbReference type="PROSITE-ProRule" id="PRU00289"/>
    </source>
</evidence>
<evidence type="ECO:0000256" key="1">
    <source>
        <dbReference type="ARBA" id="ARBA00022741"/>
    </source>
</evidence>
<organism evidence="6 7">
    <name type="scientific">Flavobacterium azooxidireducens</name>
    <dbReference type="NCBI Taxonomy" id="1871076"/>
    <lineage>
        <taxon>Bacteria</taxon>
        <taxon>Pseudomonadati</taxon>
        <taxon>Bacteroidota</taxon>
        <taxon>Flavobacteriia</taxon>
        <taxon>Flavobacteriales</taxon>
        <taxon>Flavobacteriaceae</taxon>
        <taxon>Flavobacterium</taxon>
    </lineage>
</organism>
<dbReference type="PROSITE" id="PS50901">
    <property type="entry name" value="FTSK"/>
    <property type="match status" value="1"/>
</dbReference>
<evidence type="ECO:0000259" key="5">
    <source>
        <dbReference type="PROSITE" id="PS50901"/>
    </source>
</evidence>
<dbReference type="InterPro" id="IPR003593">
    <property type="entry name" value="AAA+_ATPase"/>
</dbReference>
<evidence type="ECO:0000256" key="2">
    <source>
        <dbReference type="ARBA" id="ARBA00022840"/>
    </source>
</evidence>
<accession>A0ABY4KEU8</accession>
<dbReference type="Gene3D" id="3.40.50.300">
    <property type="entry name" value="P-loop containing nucleotide triphosphate hydrolases"/>
    <property type="match status" value="1"/>
</dbReference>
<evidence type="ECO:0000256" key="4">
    <source>
        <dbReference type="SAM" id="MobiDB-lite"/>
    </source>
</evidence>
<dbReference type="InterPro" id="IPR002543">
    <property type="entry name" value="FtsK_dom"/>
</dbReference>
<sequence length="574" mass="65775">MTNNILTRYACEISKIESSKDIPEYFWVGNTIDGKIPILLPFKNSKGFIYDIGVNVDNLVKIHQAMEFLALKTLLSLNNNLLKVAVIDIGFGATFQNLKKLNKNNVPIEFITEQNQLDKFLIQITNTAKEIESNIISQQVLTHISEFNVYSKVPKPYNLILIPNFPIGINNQQIEKIKDLILFANKCGYIFVLGFLHSEVKKLTEKSYNSFDFSVFLQNMQRINIVVENKNALYNISPNIIELIANRGYNHLQISENTITEAINLTNSKYAKDEKTFENKDFLNIPIGYDDSGNRHFFNFGSTSKSYHALISGVTGSGKSTLLNNILTQIAENYSSDEIRLFLFDYKQAVEFNKFRNHPNVELLHLDNNNYDVAIETLKTFINEIAVRSDLFVKSKVDNIEDYTSKYKIKLDRKILIIDEIQRIFKTDYSKVKEVKELLEQVATQGRSYGLHLIICSQTFRNIDKISDFRGQFNVRIGFRHEETLDANALGIDKDFINLPYYQIYHRSPLGITYVPNLDEISKTSIEPRIKATIGKFKVNNKFKIKIIEPSSVSANTSSSSNNSGMKPPKKDRL</sequence>
<feature type="region of interest" description="Disordered" evidence="4">
    <location>
        <begin position="553"/>
        <end position="574"/>
    </location>
</feature>
<dbReference type="RefSeq" id="WP_248434378.1">
    <property type="nucleotide sequence ID" value="NZ_CP096205.1"/>
</dbReference>
<dbReference type="Proteomes" id="UP000830583">
    <property type="component" value="Chromosome"/>
</dbReference>
<dbReference type="SUPFAM" id="SSF52540">
    <property type="entry name" value="P-loop containing nucleoside triphosphate hydrolases"/>
    <property type="match status" value="1"/>
</dbReference>
<keyword evidence="1 3" id="KW-0547">Nucleotide-binding</keyword>
<feature type="domain" description="FtsK" evidence="5">
    <location>
        <begin position="293"/>
        <end position="488"/>
    </location>
</feature>
<dbReference type="SMART" id="SM00382">
    <property type="entry name" value="AAA"/>
    <property type="match status" value="1"/>
</dbReference>
<protein>
    <submittedName>
        <fullName evidence="6">AAA family ATPase</fullName>
    </submittedName>
</protein>